<dbReference type="PANTHER" id="PTHR11133:SF22">
    <property type="entry name" value="ALPHA-AMINOADIPIC SEMIALDEHYDE SYNTHASE, MITOCHONDRIAL"/>
    <property type="match status" value="1"/>
</dbReference>
<evidence type="ECO:0000256" key="1">
    <source>
        <dbReference type="ARBA" id="ARBA00023002"/>
    </source>
</evidence>
<dbReference type="PANTHER" id="PTHR11133">
    <property type="entry name" value="SACCHAROPINE DEHYDROGENASE"/>
    <property type="match status" value="1"/>
</dbReference>
<evidence type="ECO:0000313" key="3">
    <source>
        <dbReference type="EMBL" id="KAK2096513.1"/>
    </source>
</evidence>
<dbReference type="Proteomes" id="UP001266305">
    <property type="component" value="Unassembled WGS sequence"/>
</dbReference>
<evidence type="ECO:0000313" key="4">
    <source>
        <dbReference type="Proteomes" id="UP001266305"/>
    </source>
</evidence>
<comment type="caution">
    <text evidence="3">The sequence shown here is derived from an EMBL/GenBank/DDBJ whole genome shotgun (WGS) entry which is preliminary data.</text>
</comment>
<name>A0ABQ9UHH1_SAGOE</name>
<dbReference type="SUPFAM" id="SSF55347">
    <property type="entry name" value="Glyceraldehyde-3-phosphate dehydrogenase-like, C-terminal domain"/>
    <property type="match status" value="1"/>
</dbReference>
<protein>
    <recommendedName>
        <fullName evidence="2">Saccharopine dehydrogenase-like C-terminal domain-containing protein</fullName>
    </recommendedName>
</protein>
<keyword evidence="4" id="KW-1185">Reference proteome</keyword>
<gene>
    <name evidence="3" type="ORF">P7K49_025547</name>
</gene>
<proteinExistence type="predicted"/>
<evidence type="ECO:0000259" key="2">
    <source>
        <dbReference type="Pfam" id="PF16653"/>
    </source>
</evidence>
<dbReference type="Gene3D" id="3.30.360.10">
    <property type="entry name" value="Dihydrodipicolinate Reductase, domain 2"/>
    <property type="match status" value="1"/>
</dbReference>
<sequence length="56" mass="6161">VVNVSGGISFLDAVTSMDFFPGLNLEGYPNRDSTKYAEIYGISSAHTLMRGTLRYK</sequence>
<dbReference type="InterPro" id="IPR051168">
    <property type="entry name" value="AASS"/>
</dbReference>
<feature type="domain" description="Saccharopine dehydrogenase-like C-terminal" evidence="2">
    <location>
        <begin position="9"/>
        <end position="56"/>
    </location>
</feature>
<accession>A0ABQ9UHH1</accession>
<dbReference type="Pfam" id="PF16653">
    <property type="entry name" value="Sacchrp_dh_C"/>
    <property type="match status" value="1"/>
</dbReference>
<dbReference type="InterPro" id="IPR032095">
    <property type="entry name" value="Sacchrp_dh-like_C"/>
</dbReference>
<dbReference type="EMBL" id="JASSZA010000012">
    <property type="protein sequence ID" value="KAK2096513.1"/>
    <property type="molecule type" value="Genomic_DNA"/>
</dbReference>
<feature type="non-terminal residue" evidence="3">
    <location>
        <position position="1"/>
    </location>
</feature>
<reference evidence="3 4" key="1">
    <citation type="submission" date="2023-05" db="EMBL/GenBank/DDBJ databases">
        <title>B98-5 Cell Line De Novo Hybrid Assembly: An Optical Mapping Approach.</title>
        <authorList>
            <person name="Kananen K."/>
            <person name="Auerbach J.A."/>
            <person name="Kautto E."/>
            <person name="Blachly J.S."/>
        </authorList>
    </citation>
    <scope>NUCLEOTIDE SEQUENCE [LARGE SCALE GENOMIC DNA]</scope>
    <source>
        <strain evidence="3">B95-8</strain>
        <tissue evidence="3">Cell line</tissue>
    </source>
</reference>
<keyword evidence="1" id="KW-0560">Oxidoreductase</keyword>
<feature type="non-terminal residue" evidence="3">
    <location>
        <position position="56"/>
    </location>
</feature>
<organism evidence="3 4">
    <name type="scientific">Saguinus oedipus</name>
    <name type="common">Cotton-top tamarin</name>
    <name type="synonym">Oedipomidas oedipus</name>
    <dbReference type="NCBI Taxonomy" id="9490"/>
    <lineage>
        <taxon>Eukaryota</taxon>
        <taxon>Metazoa</taxon>
        <taxon>Chordata</taxon>
        <taxon>Craniata</taxon>
        <taxon>Vertebrata</taxon>
        <taxon>Euteleostomi</taxon>
        <taxon>Mammalia</taxon>
        <taxon>Eutheria</taxon>
        <taxon>Euarchontoglires</taxon>
        <taxon>Primates</taxon>
        <taxon>Haplorrhini</taxon>
        <taxon>Platyrrhini</taxon>
        <taxon>Cebidae</taxon>
        <taxon>Callitrichinae</taxon>
        <taxon>Saguinus</taxon>
    </lineage>
</organism>